<proteinExistence type="predicted"/>
<gene>
    <name evidence="1" type="ORF">HNQ50_003092</name>
</gene>
<dbReference type="Proteomes" id="UP000543030">
    <property type="component" value="Unassembled WGS sequence"/>
</dbReference>
<comment type="caution">
    <text evidence="1">The sequence shown here is derived from an EMBL/GenBank/DDBJ whole genome shotgun (WGS) entry which is preliminary data.</text>
</comment>
<reference evidence="1 2" key="1">
    <citation type="submission" date="2020-08" db="EMBL/GenBank/DDBJ databases">
        <title>Genomic Encyclopedia of Type Strains, Phase IV (KMG-IV): sequencing the most valuable type-strain genomes for metagenomic binning, comparative biology and taxonomic classification.</title>
        <authorList>
            <person name="Goeker M."/>
        </authorList>
    </citation>
    <scope>NUCLEOTIDE SEQUENCE [LARGE SCALE GENOMIC DNA]</scope>
    <source>
        <strain evidence="1 2">DSM 18233</strain>
    </source>
</reference>
<dbReference type="AlphaFoldDB" id="A0A840RJL3"/>
<accession>A0A840RJL3</accession>
<dbReference type="RefSeq" id="WP_184102021.1">
    <property type="nucleotide sequence ID" value="NZ_JACHHN010000006.1"/>
</dbReference>
<organism evidence="1 2">
    <name type="scientific">Silvimonas terrae</name>
    <dbReference type="NCBI Taxonomy" id="300266"/>
    <lineage>
        <taxon>Bacteria</taxon>
        <taxon>Pseudomonadati</taxon>
        <taxon>Pseudomonadota</taxon>
        <taxon>Betaproteobacteria</taxon>
        <taxon>Neisseriales</taxon>
        <taxon>Chitinibacteraceae</taxon>
        <taxon>Silvimonas</taxon>
    </lineage>
</organism>
<evidence type="ECO:0000313" key="1">
    <source>
        <dbReference type="EMBL" id="MBB5192351.1"/>
    </source>
</evidence>
<keyword evidence="2" id="KW-1185">Reference proteome</keyword>
<protein>
    <submittedName>
        <fullName evidence="1">Uncharacterized protein</fullName>
    </submittedName>
</protein>
<name>A0A840RJL3_9NEIS</name>
<sequence>MGTLLLEMTYGTTSFACFGGRTAHPLQRNTAKGITKLKIQSVWLTNVGKQATAGRQWGCC</sequence>
<dbReference type="EMBL" id="JACHHN010000006">
    <property type="protein sequence ID" value="MBB5192351.1"/>
    <property type="molecule type" value="Genomic_DNA"/>
</dbReference>
<evidence type="ECO:0000313" key="2">
    <source>
        <dbReference type="Proteomes" id="UP000543030"/>
    </source>
</evidence>